<reference evidence="1 2" key="1">
    <citation type="submission" date="2016-03" db="EMBL/GenBank/DDBJ databases">
        <title>Whole genome sequencing of Grifola frondosa 9006-11.</title>
        <authorList>
            <person name="Min B."/>
            <person name="Park H."/>
            <person name="Kim J.-G."/>
            <person name="Cho H."/>
            <person name="Oh Y.-L."/>
            <person name="Kong W.-S."/>
            <person name="Choi I.-G."/>
        </authorList>
    </citation>
    <scope>NUCLEOTIDE SEQUENCE [LARGE SCALE GENOMIC DNA]</scope>
    <source>
        <strain evidence="1 2">9006-11</strain>
    </source>
</reference>
<evidence type="ECO:0000313" key="1">
    <source>
        <dbReference type="EMBL" id="OBZ69958.1"/>
    </source>
</evidence>
<dbReference type="EMBL" id="LUGG01000015">
    <property type="protein sequence ID" value="OBZ69958.1"/>
    <property type="molecule type" value="Genomic_DNA"/>
</dbReference>
<dbReference type="AlphaFoldDB" id="A0A1C7LZQ1"/>
<proteinExistence type="predicted"/>
<gene>
    <name evidence="1" type="ORF">A0H81_10455</name>
</gene>
<evidence type="ECO:0000313" key="2">
    <source>
        <dbReference type="Proteomes" id="UP000092993"/>
    </source>
</evidence>
<keyword evidence="2" id="KW-1185">Reference proteome</keyword>
<comment type="caution">
    <text evidence="1">The sequence shown here is derived from an EMBL/GenBank/DDBJ whole genome shotgun (WGS) entry which is preliminary data.</text>
</comment>
<dbReference type="Proteomes" id="UP000092993">
    <property type="component" value="Unassembled WGS sequence"/>
</dbReference>
<protein>
    <submittedName>
        <fullName evidence="1">Uncharacterized protein</fullName>
    </submittedName>
</protein>
<accession>A0A1C7LZQ1</accession>
<organism evidence="1 2">
    <name type="scientific">Grifola frondosa</name>
    <name type="common">Maitake</name>
    <name type="synonym">Polyporus frondosus</name>
    <dbReference type="NCBI Taxonomy" id="5627"/>
    <lineage>
        <taxon>Eukaryota</taxon>
        <taxon>Fungi</taxon>
        <taxon>Dikarya</taxon>
        <taxon>Basidiomycota</taxon>
        <taxon>Agaricomycotina</taxon>
        <taxon>Agaricomycetes</taxon>
        <taxon>Polyporales</taxon>
        <taxon>Grifolaceae</taxon>
        <taxon>Grifola</taxon>
    </lineage>
</organism>
<name>A0A1C7LZQ1_GRIFR</name>
<sequence length="70" mass="7596">MWLSQDGCIDWGVFGGFVATAPSSLRLGGKCIHNSTDLAPLPIAHLSWASVFAHSRVPFSPWRTLSIIQS</sequence>